<dbReference type="Proteomes" id="UP000515124">
    <property type="component" value="Unplaced"/>
</dbReference>
<accession>A0A6P5TKT0</accession>
<keyword evidence="1" id="KW-1185">Reference proteome</keyword>
<name>A0A6P5TKT0_PRUAV</name>
<evidence type="ECO:0000313" key="2">
    <source>
        <dbReference type="RefSeq" id="XP_021827660.1"/>
    </source>
</evidence>
<sequence>MFEKLVNRLRDLKIGRDFEDALHWEVDQVDSSPFTAKIKQAAPPKRFSTPSFTHFKGDFDLQSHLKHALQKCYDSLQGQRRANMQAFVFTKEYTSYWTIKKNPNHLFNLPKKHNESLRDYIKIFKIEKANIVGCDDQIASSAFKKGLPAEHNLYCELTITPSQTLVEVFATEERYTLWDDDRIAGKKSTKQAD</sequence>
<protein>
    <submittedName>
        <fullName evidence="2">Uncharacterized protein LOC110768265</fullName>
    </submittedName>
</protein>
<gene>
    <name evidence="2" type="primary">LOC110768265</name>
</gene>
<evidence type="ECO:0000313" key="1">
    <source>
        <dbReference type="Proteomes" id="UP000515124"/>
    </source>
</evidence>
<organism evidence="1 2">
    <name type="scientific">Prunus avium</name>
    <name type="common">Cherry</name>
    <name type="synonym">Cerasus avium</name>
    <dbReference type="NCBI Taxonomy" id="42229"/>
    <lineage>
        <taxon>Eukaryota</taxon>
        <taxon>Viridiplantae</taxon>
        <taxon>Streptophyta</taxon>
        <taxon>Embryophyta</taxon>
        <taxon>Tracheophyta</taxon>
        <taxon>Spermatophyta</taxon>
        <taxon>Magnoliopsida</taxon>
        <taxon>eudicotyledons</taxon>
        <taxon>Gunneridae</taxon>
        <taxon>Pentapetalae</taxon>
        <taxon>rosids</taxon>
        <taxon>fabids</taxon>
        <taxon>Rosales</taxon>
        <taxon>Rosaceae</taxon>
        <taxon>Amygdaloideae</taxon>
        <taxon>Amygdaleae</taxon>
        <taxon>Prunus</taxon>
    </lineage>
</organism>
<proteinExistence type="predicted"/>
<dbReference type="RefSeq" id="XP_021827660.1">
    <property type="nucleotide sequence ID" value="XM_021971968.1"/>
</dbReference>
<dbReference type="AlphaFoldDB" id="A0A6P5TKT0"/>
<dbReference type="GeneID" id="110768265"/>
<reference evidence="2" key="1">
    <citation type="submission" date="2025-08" db="UniProtKB">
        <authorList>
            <consortium name="RefSeq"/>
        </authorList>
    </citation>
    <scope>IDENTIFICATION</scope>
</reference>
<dbReference type="Gramene" id="Pav_sc0001478.1_g610.1.br:mrna">
    <property type="protein sequence ID" value="Pav_sc0001478.1_g610.1.br:mrna"/>
    <property type="gene ID" value="Pav_sc0001478.1_g610.1.br"/>
</dbReference>
<dbReference type="KEGG" id="pavi:110768265"/>